<gene>
    <name evidence="2" type="ORF">ISN44_As12g032380</name>
</gene>
<keyword evidence="1" id="KW-0812">Transmembrane</keyword>
<sequence length="343" mass="40488">MMVLCGLVLRLGNQKIRPILKDVPVLVQQGNQRLMSESSGNDLLHRVKDLFRMEAKEFVISRNDQLIMIRGLSRILLPFVVRVRRFPNDWWEVIVILVIYHCGSAIILEEVVGSILFEYKLGSWIGESLHLITYLVIQSKKSLVPSLLFSFFGLSLVTFFLRLILFGFVVVFGTEMSQSDCQVFIYSHYVGINNSQILFVFNFIWVIVILLDERIGSLYCLYKTYTWGSVTRWYRFHLTLAYWYWTWTKKFVNNIRFKWWCHIVFWVWNFINTSFIPRIVFLNHEVIMVWLRNKMNMIHLSVLDMVTNNPMREQGNEGYNPMHHGTVKGLTGGRNPPKPKFNK</sequence>
<keyword evidence="1" id="KW-0472">Membrane</keyword>
<feature type="transmembrane region" description="Helical" evidence="1">
    <location>
        <begin position="224"/>
        <end position="245"/>
    </location>
</feature>
<comment type="caution">
    <text evidence="2">The sequence shown here is derived from an EMBL/GenBank/DDBJ whole genome shotgun (WGS) entry which is preliminary data.</text>
</comment>
<name>A0A8T1YPL2_ARASU</name>
<dbReference type="AlphaFoldDB" id="A0A8T1YPL2"/>
<dbReference type="EMBL" id="JAEFBJ010000012">
    <property type="protein sequence ID" value="KAG7548030.1"/>
    <property type="molecule type" value="Genomic_DNA"/>
</dbReference>
<proteinExistence type="predicted"/>
<protein>
    <recommendedName>
        <fullName evidence="4">Transmembrane protein</fullName>
    </recommendedName>
</protein>
<keyword evidence="1" id="KW-1133">Transmembrane helix</keyword>
<evidence type="ECO:0000313" key="2">
    <source>
        <dbReference type="EMBL" id="KAG7548030.1"/>
    </source>
</evidence>
<feature type="transmembrane region" description="Helical" evidence="1">
    <location>
        <begin position="192"/>
        <end position="212"/>
    </location>
</feature>
<reference evidence="2 3" key="1">
    <citation type="submission" date="2020-12" db="EMBL/GenBank/DDBJ databases">
        <title>Concerted genomic and epigenomic changes stabilize Arabidopsis allopolyploids.</title>
        <authorList>
            <person name="Chen Z."/>
        </authorList>
    </citation>
    <scope>NUCLEOTIDE SEQUENCE [LARGE SCALE GENOMIC DNA]</scope>
    <source>
        <strain evidence="2">As9502</strain>
        <tissue evidence="2">Leaf</tissue>
    </source>
</reference>
<dbReference type="Proteomes" id="UP000694251">
    <property type="component" value="Chromosome 12"/>
</dbReference>
<feature type="transmembrane region" description="Helical" evidence="1">
    <location>
        <begin position="149"/>
        <end position="172"/>
    </location>
</feature>
<organism evidence="2 3">
    <name type="scientific">Arabidopsis suecica</name>
    <name type="common">Swedish thale-cress</name>
    <name type="synonym">Cardaminopsis suecica</name>
    <dbReference type="NCBI Taxonomy" id="45249"/>
    <lineage>
        <taxon>Eukaryota</taxon>
        <taxon>Viridiplantae</taxon>
        <taxon>Streptophyta</taxon>
        <taxon>Embryophyta</taxon>
        <taxon>Tracheophyta</taxon>
        <taxon>Spermatophyta</taxon>
        <taxon>Magnoliopsida</taxon>
        <taxon>eudicotyledons</taxon>
        <taxon>Gunneridae</taxon>
        <taxon>Pentapetalae</taxon>
        <taxon>rosids</taxon>
        <taxon>malvids</taxon>
        <taxon>Brassicales</taxon>
        <taxon>Brassicaceae</taxon>
        <taxon>Camelineae</taxon>
        <taxon>Arabidopsis</taxon>
    </lineage>
</organism>
<accession>A0A8T1YPL2</accession>
<feature type="transmembrane region" description="Helical" evidence="1">
    <location>
        <begin position="265"/>
        <end position="291"/>
    </location>
</feature>
<evidence type="ECO:0000256" key="1">
    <source>
        <dbReference type="SAM" id="Phobius"/>
    </source>
</evidence>
<keyword evidence="3" id="KW-1185">Reference proteome</keyword>
<evidence type="ECO:0008006" key="4">
    <source>
        <dbReference type="Google" id="ProtNLM"/>
    </source>
</evidence>
<evidence type="ECO:0000313" key="3">
    <source>
        <dbReference type="Proteomes" id="UP000694251"/>
    </source>
</evidence>